<dbReference type="OrthoDB" id="10017160at2759"/>
<evidence type="ECO:0000313" key="2">
    <source>
        <dbReference type="Proteomes" id="UP000299102"/>
    </source>
</evidence>
<evidence type="ECO:0000313" key="1">
    <source>
        <dbReference type="EMBL" id="GBP92607.1"/>
    </source>
</evidence>
<reference evidence="1 2" key="1">
    <citation type="journal article" date="2019" name="Commun. Biol.">
        <title>The bagworm genome reveals a unique fibroin gene that provides high tensile strength.</title>
        <authorList>
            <person name="Kono N."/>
            <person name="Nakamura H."/>
            <person name="Ohtoshi R."/>
            <person name="Tomita M."/>
            <person name="Numata K."/>
            <person name="Arakawa K."/>
        </authorList>
    </citation>
    <scope>NUCLEOTIDE SEQUENCE [LARGE SCALE GENOMIC DNA]</scope>
</reference>
<dbReference type="AlphaFoldDB" id="A0A4C2A135"/>
<protein>
    <submittedName>
        <fullName evidence="1">Uncharacterized protein</fullName>
    </submittedName>
</protein>
<sequence>MSQKESCNRLRSVCNDEAPSFVTVYNLFNAFKCGRTNLREGRPSTAPTEDNINALLFVIETDKSCLPVDSDMLRHRYKLQEIIITIRKKREVTQSKILLYERRKRMIIQLMSMGMYGFDVCQDIIHGENVSQGRTLTNAKIENVRDLLARQFGEEWVSMLELEYYNKVSNFNEAAALETKRDSKNSDVDEDGMCGCLELNIETERV</sequence>
<comment type="caution">
    <text evidence="1">The sequence shown here is derived from an EMBL/GenBank/DDBJ whole genome shotgun (WGS) entry which is preliminary data.</text>
</comment>
<dbReference type="EMBL" id="BGZK01002289">
    <property type="protein sequence ID" value="GBP92607.1"/>
    <property type="molecule type" value="Genomic_DNA"/>
</dbReference>
<organism evidence="1 2">
    <name type="scientific">Eumeta variegata</name>
    <name type="common">Bagworm moth</name>
    <name type="synonym">Eumeta japonica</name>
    <dbReference type="NCBI Taxonomy" id="151549"/>
    <lineage>
        <taxon>Eukaryota</taxon>
        <taxon>Metazoa</taxon>
        <taxon>Ecdysozoa</taxon>
        <taxon>Arthropoda</taxon>
        <taxon>Hexapoda</taxon>
        <taxon>Insecta</taxon>
        <taxon>Pterygota</taxon>
        <taxon>Neoptera</taxon>
        <taxon>Endopterygota</taxon>
        <taxon>Lepidoptera</taxon>
        <taxon>Glossata</taxon>
        <taxon>Ditrysia</taxon>
        <taxon>Tineoidea</taxon>
        <taxon>Psychidae</taxon>
        <taxon>Oiketicinae</taxon>
        <taxon>Eumeta</taxon>
    </lineage>
</organism>
<name>A0A4C2A135_EUMVA</name>
<accession>A0A4C2A135</accession>
<dbReference type="Proteomes" id="UP000299102">
    <property type="component" value="Unassembled WGS sequence"/>
</dbReference>
<keyword evidence="2" id="KW-1185">Reference proteome</keyword>
<gene>
    <name evidence="1" type="ORF">EVAR_69856_1</name>
</gene>
<proteinExistence type="predicted"/>